<keyword evidence="2" id="KW-1185">Reference proteome</keyword>
<dbReference type="EMBL" id="JACIEE010000009">
    <property type="protein sequence ID" value="MBB3979103.1"/>
    <property type="molecule type" value="Genomic_DNA"/>
</dbReference>
<reference evidence="1 2" key="1">
    <citation type="submission" date="2020-08" db="EMBL/GenBank/DDBJ databases">
        <title>Genomic Encyclopedia of Type Strains, Phase IV (KMG-IV): sequencing the most valuable type-strain genomes for metagenomic binning, comparative biology and taxonomic classification.</title>
        <authorList>
            <person name="Goeker M."/>
        </authorList>
    </citation>
    <scope>NUCLEOTIDE SEQUENCE [LARGE SCALE GENOMIC DNA]</scope>
    <source>
        <strain evidence="1 2">DSM 100211</strain>
    </source>
</reference>
<dbReference type="AlphaFoldDB" id="A0A7W6D9C8"/>
<evidence type="ECO:0000313" key="2">
    <source>
        <dbReference type="Proteomes" id="UP000574761"/>
    </source>
</evidence>
<sequence>MAADRSTVLVWLTSVAGSIVRDAEDEAQIARRVDAAAALDAAAFAAEVIDLVRIVAENADDEPAYAALAEVDLDAGASRDAIVLLSAVALALAVGRIGWPSRQAARKARSTLQARAEEAYAVASPLGPDLYAWLRSLVQVAVRLVSEIAANAAPMAQVSTPLSIPSTVAAYHLYGDANRARQVVDIARSATPMLMPSLFDVLAE</sequence>
<name>A0A7W6D9C8_9HYPH</name>
<comment type="caution">
    <text evidence="1">The sequence shown here is derived from an EMBL/GenBank/DDBJ whole genome shotgun (WGS) entry which is preliminary data.</text>
</comment>
<gene>
    <name evidence="1" type="ORF">GGQ64_004339</name>
</gene>
<organism evidence="1 2">
    <name type="scientific">Mycoplana azooxidifex</name>
    <dbReference type="NCBI Taxonomy" id="1636188"/>
    <lineage>
        <taxon>Bacteria</taxon>
        <taxon>Pseudomonadati</taxon>
        <taxon>Pseudomonadota</taxon>
        <taxon>Alphaproteobacteria</taxon>
        <taxon>Hyphomicrobiales</taxon>
        <taxon>Rhizobiaceae</taxon>
        <taxon>Mycoplana</taxon>
    </lineage>
</organism>
<evidence type="ECO:0000313" key="1">
    <source>
        <dbReference type="EMBL" id="MBB3979103.1"/>
    </source>
</evidence>
<dbReference type="RefSeq" id="WP_183807352.1">
    <property type="nucleotide sequence ID" value="NZ_JACIEE010000009.1"/>
</dbReference>
<proteinExistence type="predicted"/>
<accession>A0A7W6D9C8</accession>
<protein>
    <submittedName>
        <fullName evidence="1">Uncharacterized protein</fullName>
    </submittedName>
</protein>
<dbReference type="Proteomes" id="UP000574761">
    <property type="component" value="Unassembled WGS sequence"/>
</dbReference>